<evidence type="ECO:0000256" key="1">
    <source>
        <dbReference type="SAM" id="Coils"/>
    </source>
</evidence>
<dbReference type="AlphaFoldDB" id="A0A0A9Z445"/>
<dbReference type="EMBL" id="GBHO01003562">
    <property type="protein sequence ID" value="JAG40042.1"/>
    <property type="molecule type" value="Transcribed_RNA"/>
</dbReference>
<keyword evidence="1" id="KW-0175">Coiled coil</keyword>
<feature type="coiled-coil region" evidence="1">
    <location>
        <begin position="65"/>
        <end position="92"/>
    </location>
</feature>
<sequence>MQTMKRLGTFGRAAKHRRRGSDGNHNDDDDECENDDNDLNGSLSSFAERPASNGGGGGGGTSMTNLSKEQQIHILKERLEAANERILLLRSTNYNSNTKYSSQQSSRKGAVPSSSLQLDPDEDTIRAHLYGKDKTLALRQAGQGRKLRQAIKRYVAKQEAQTLELLDWDVNGQYIP</sequence>
<reference evidence="3" key="1">
    <citation type="journal article" date="2014" name="PLoS ONE">
        <title>Transcriptome-Based Identification of ABC Transporters in the Western Tarnished Plant Bug Lygus hesperus.</title>
        <authorList>
            <person name="Hull J.J."/>
            <person name="Chaney K."/>
            <person name="Geib S.M."/>
            <person name="Fabrick J.A."/>
            <person name="Brent C.S."/>
            <person name="Walsh D."/>
            <person name="Lavine L.C."/>
        </authorList>
    </citation>
    <scope>NUCLEOTIDE SEQUENCE</scope>
</reference>
<proteinExistence type="predicted"/>
<organism evidence="3">
    <name type="scientific">Lygus hesperus</name>
    <name type="common">Western plant bug</name>
    <dbReference type="NCBI Taxonomy" id="30085"/>
    <lineage>
        <taxon>Eukaryota</taxon>
        <taxon>Metazoa</taxon>
        <taxon>Ecdysozoa</taxon>
        <taxon>Arthropoda</taxon>
        <taxon>Hexapoda</taxon>
        <taxon>Insecta</taxon>
        <taxon>Pterygota</taxon>
        <taxon>Neoptera</taxon>
        <taxon>Paraneoptera</taxon>
        <taxon>Hemiptera</taxon>
        <taxon>Heteroptera</taxon>
        <taxon>Panheteroptera</taxon>
        <taxon>Cimicomorpha</taxon>
        <taxon>Miridae</taxon>
        <taxon>Mirini</taxon>
        <taxon>Lygus</taxon>
    </lineage>
</organism>
<feature type="region of interest" description="Disordered" evidence="2">
    <location>
        <begin position="96"/>
        <end position="120"/>
    </location>
</feature>
<gene>
    <name evidence="3" type="ORF">CM83_14343</name>
</gene>
<evidence type="ECO:0000313" key="3">
    <source>
        <dbReference type="EMBL" id="JAG40042.1"/>
    </source>
</evidence>
<accession>A0A0A9Z445</accession>
<feature type="region of interest" description="Disordered" evidence="2">
    <location>
        <begin position="1"/>
        <end position="64"/>
    </location>
</feature>
<name>A0A0A9Z445_LYGHE</name>
<evidence type="ECO:0000256" key="2">
    <source>
        <dbReference type="SAM" id="MobiDB-lite"/>
    </source>
</evidence>
<protein>
    <submittedName>
        <fullName evidence="3">Uncharacterized protein</fullName>
    </submittedName>
</protein>
<feature type="compositionally biased region" description="Acidic residues" evidence="2">
    <location>
        <begin position="27"/>
        <end position="38"/>
    </location>
</feature>
<feature type="compositionally biased region" description="Low complexity" evidence="2">
    <location>
        <begin position="96"/>
        <end position="106"/>
    </location>
</feature>
<reference evidence="3" key="2">
    <citation type="submission" date="2014-07" db="EMBL/GenBank/DDBJ databases">
        <authorList>
            <person name="Hull J."/>
        </authorList>
    </citation>
    <scope>NUCLEOTIDE SEQUENCE</scope>
</reference>